<evidence type="ECO:0000256" key="1">
    <source>
        <dbReference type="SAM" id="SignalP"/>
    </source>
</evidence>
<name>A0ABN6K9N7_9ACTO</name>
<dbReference type="Pfam" id="PF13416">
    <property type="entry name" value="SBP_bac_8"/>
    <property type="match status" value="1"/>
</dbReference>
<dbReference type="PROSITE" id="PS51318">
    <property type="entry name" value="TAT"/>
    <property type="match status" value="1"/>
</dbReference>
<dbReference type="SUPFAM" id="SSF53850">
    <property type="entry name" value="Periplasmic binding protein-like II"/>
    <property type="match status" value="1"/>
</dbReference>
<dbReference type="InterPro" id="IPR050490">
    <property type="entry name" value="Bact_solute-bd_prot1"/>
</dbReference>
<dbReference type="Gene3D" id="3.40.190.10">
    <property type="entry name" value="Periplasmic binding protein-like II"/>
    <property type="match status" value="1"/>
</dbReference>
<organism evidence="2 3">
    <name type="scientific">Actinomyces capricornis</name>
    <dbReference type="NCBI Taxonomy" id="2755559"/>
    <lineage>
        <taxon>Bacteria</taxon>
        <taxon>Bacillati</taxon>
        <taxon>Actinomycetota</taxon>
        <taxon>Actinomycetes</taxon>
        <taxon>Actinomycetales</taxon>
        <taxon>Actinomycetaceae</taxon>
        <taxon>Actinomyces</taxon>
    </lineage>
</organism>
<dbReference type="InterPro" id="IPR006311">
    <property type="entry name" value="TAT_signal"/>
</dbReference>
<protein>
    <submittedName>
        <fullName evidence="2">ABC transporter substrate-binding protein</fullName>
    </submittedName>
</protein>
<dbReference type="InterPro" id="IPR006059">
    <property type="entry name" value="SBP"/>
</dbReference>
<dbReference type="Proteomes" id="UP000824496">
    <property type="component" value="Chromosome"/>
</dbReference>
<evidence type="ECO:0000313" key="2">
    <source>
        <dbReference type="EMBL" id="BDA64785.1"/>
    </source>
</evidence>
<dbReference type="PROSITE" id="PS51257">
    <property type="entry name" value="PROKAR_LIPOPROTEIN"/>
    <property type="match status" value="1"/>
</dbReference>
<dbReference type="RefSeq" id="WP_223907173.1">
    <property type="nucleotide sequence ID" value="NZ_AP025017.1"/>
</dbReference>
<dbReference type="EMBL" id="AP025017">
    <property type="protein sequence ID" value="BDA64785.1"/>
    <property type="molecule type" value="Genomic_DNA"/>
</dbReference>
<feature type="chain" id="PRO_5046490898" evidence="1">
    <location>
        <begin position="25"/>
        <end position="435"/>
    </location>
</feature>
<keyword evidence="3" id="KW-1185">Reference proteome</keyword>
<proteinExistence type="predicted"/>
<sequence>MSALLSRRSILAGSLAAAAAASLAACGGSGGSQGSSGKDGNTLTVWTWDPNFNIYAMKEAEKIYKKDHSDFSLNIVEMAWDDVQQKLTTLAQSKETDQLPDIFLMQNLAAQKNIANYPDIFSDLEDSGVDFSQFPESVLNYSMEDGVHYALPFDSGTAVLALRTDLLEQAGYTVKDFTDTTWSKFIEMGKTVKDKTGLPMLSSLAGGSDLSTMILHSSGSSLFAEDGKVTIADNPAVLKVAEVYKQLVETGVLIEVNSWDEYVATFTNGQVVGTMNGIWISGSIQTAEDQSGKWALTNVPSLDGVDGATNYTSNGGSSWVISSNADYELAADFLKATFAGSTELYDTILPSSGAIANWLPAAKSEVYQKPVEFYGGEPVYAQVVEYGTKVPAVNIGVYAYEGRDALTAAITQIVNGTDPKTALKEAQETTEFAMS</sequence>
<keyword evidence="1" id="KW-0732">Signal</keyword>
<reference evidence="2 3" key="1">
    <citation type="submission" date="2021-08" db="EMBL/GenBank/DDBJ databases">
        <title>Whole genome sequence of novel Actinomyces species strain MAS-1.</title>
        <authorList>
            <person name="Saito M."/>
            <person name="Kuwahara N."/>
            <person name="Takizawa T."/>
            <person name="Gotouda H."/>
            <person name="Ochiai T."/>
        </authorList>
    </citation>
    <scope>NUCLEOTIDE SEQUENCE [LARGE SCALE GENOMIC DNA]</scope>
    <source>
        <strain evidence="2 3">MAS-1</strain>
    </source>
</reference>
<evidence type="ECO:0000313" key="3">
    <source>
        <dbReference type="Proteomes" id="UP000824496"/>
    </source>
</evidence>
<gene>
    <name evidence="2" type="ORF">MANAM107_16190</name>
</gene>
<dbReference type="PANTHER" id="PTHR43649:SF32">
    <property type="entry name" value="SUGAR BINDING SECRETED PROTEIN"/>
    <property type="match status" value="1"/>
</dbReference>
<dbReference type="PANTHER" id="PTHR43649">
    <property type="entry name" value="ARABINOSE-BINDING PROTEIN-RELATED"/>
    <property type="match status" value="1"/>
</dbReference>
<accession>A0ABN6K9N7</accession>
<feature type="signal peptide" evidence="1">
    <location>
        <begin position="1"/>
        <end position="24"/>
    </location>
</feature>